<reference evidence="2 3" key="1">
    <citation type="submission" date="2014-06" db="EMBL/GenBank/DDBJ databases">
        <authorList>
            <person name="Swart Estienne"/>
        </authorList>
    </citation>
    <scope>NUCLEOTIDE SEQUENCE [LARGE SCALE GENOMIC DNA]</scope>
    <source>
        <strain evidence="2 3">130c</strain>
    </source>
</reference>
<feature type="coiled-coil region" evidence="1">
    <location>
        <begin position="643"/>
        <end position="670"/>
    </location>
</feature>
<dbReference type="SUPFAM" id="SSF52540">
    <property type="entry name" value="P-loop containing nucleoside triphosphate hydrolases"/>
    <property type="match status" value="2"/>
</dbReference>
<dbReference type="Gene3D" id="3.40.50.300">
    <property type="entry name" value="P-loop containing nucleotide triphosphate hydrolases"/>
    <property type="match status" value="1"/>
</dbReference>
<dbReference type="EMBL" id="CCKQ01014681">
    <property type="protein sequence ID" value="CDW86476.1"/>
    <property type="molecule type" value="Genomic_DNA"/>
</dbReference>
<sequence>MEAMNEPLKLLQMQVDQENRKPQIQINSENLDKILNENKQAFVIGVLGRQQIGKSTFLRSSFDVNFQSSSIESQGYQTTVGQDIAVKQDDDYDLVLIDAEGFGSSECKLKYQNQITWSTSNQERRRDARNLSKFSSALQSVFLLEICDIVFVFNEYYHDWEDFEEFISCFKTFENEKRSLPEIKMIKGADIQSKQILAVTNLREALGYENNEEIDPQSFDNQNEQRINENNCFFLPNYSGDDSLYKQQNDRILSTINEIFQNKQDNLRNQIELKKQIQAITDKLNQVLRMSDLKPLSVFEFASIQFELHFQNEDFIKPYKDLVKKIQNIQSQKEFLEYQLKKLDIPSTRDILCISRFMSHTLSGMSIATSVAGMCTSGAALAGVAVVPPIGSIVFGLTASTLISKIGTEKFILNDMKKVVEREVKRVEDFMQDVKQIMEILEQIKEIIEKSSSLKRLLVFLIIKAIKNNANISYPQLQKKVIEHYVIFTASEYQEKNPGLSMLSTIISEEEFKFPESKKQYFSVLGNEFSGIRLSLLRQQQKVKYLTRNSQKIYEVTGIGSKPIRELQKIQNLGGLDIKSKGADGIRLIGKNTGDFKHIEKFNVKKVNTVVKQAKLSEVFGFALKSIGLAVEAYSIVQYEDDFNKNMKQMDKFELTIEQLKQQLPEVLEIVLNFESIALQGIDDDLFY</sequence>
<dbReference type="AlphaFoldDB" id="A0A078AWQ2"/>
<name>A0A078AWQ2_STYLE</name>
<evidence type="ECO:0000256" key="1">
    <source>
        <dbReference type="SAM" id="Coils"/>
    </source>
</evidence>
<evidence type="ECO:0000313" key="3">
    <source>
        <dbReference type="Proteomes" id="UP000039865"/>
    </source>
</evidence>
<accession>A0A078AWQ2</accession>
<dbReference type="Proteomes" id="UP000039865">
    <property type="component" value="Unassembled WGS sequence"/>
</dbReference>
<organism evidence="2 3">
    <name type="scientific">Stylonychia lemnae</name>
    <name type="common">Ciliate</name>
    <dbReference type="NCBI Taxonomy" id="5949"/>
    <lineage>
        <taxon>Eukaryota</taxon>
        <taxon>Sar</taxon>
        <taxon>Alveolata</taxon>
        <taxon>Ciliophora</taxon>
        <taxon>Intramacronucleata</taxon>
        <taxon>Spirotrichea</taxon>
        <taxon>Stichotrichia</taxon>
        <taxon>Sporadotrichida</taxon>
        <taxon>Oxytrichidae</taxon>
        <taxon>Stylonychinae</taxon>
        <taxon>Stylonychia</taxon>
    </lineage>
</organism>
<gene>
    <name evidence="2" type="primary">Contig17196.g18315</name>
    <name evidence="2" type="ORF">STYLEM_15571</name>
</gene>
<dbReference type="CDD" id="cd00882">
    <property type="entry name" value="Ras_like_GTPase"/>
    <property type="match status" value="1"/>
</dbReference>
<proteinExistence type="predicted"/>
<dbReference type="InParanoid" id="A0A078AWQ2"/>
<keyword evidence="1" id="KW-0175">Coiled coil</keyword>
<evidence type="ECO:0000313" key="2">
    <source>
        <dbReference type="EMBL" id="CDW86476.1"/>
    </source>
</evidence>
<dbReference type="OrthoDB" id="79514at2759"/>
<dbReference type="InterPro" id="IPR027417">
    <property type="entry name" value="P-loop_NTPase"/>
</dbReference>
<protein>
    <submittedName>
        <fullName evidence="2">Uncharacterized protein</fullName>
    </submittedName>
</protein>
<keyword evidence="3" id="KW-1185">Reference proteome</keyword>